<evidence type="ECO:0000256" key="2">
    <source>
        <dbReference type="ARBA" id="ARBA00022840"/>
    </source>
</evidence>
<evidence type="ECO:0000313" key="4">
    <source>
        <dbReference type="Proteomes" id="UP001058461"/>
    </source>
</evidence>
<dbReference type="Pfam" id="PF12531">
    <property type="entry name" value="DUF3731"/>
    <property type="match status" value="1"/>
</dbReference>
<dbReference type="CDD" id="cd10170">
    <property type="entry name" value="ASKHA_NBD_HSP70"/>
    <property type="match status" value="1"/>
</dbReference>
<keyword evidence="4" id="KW-1185">Reference proteome</keyword>
<dbReference type="Gene3D" id="3.90.640.10">
    <property type="entry name" value="Actin, Chain A, domain 4"/>
    <property type="match status" value="1"/>
</dbReference>
<keyword evidence="2" id="KW-0067">ATP-binding</keyword>
<sequence length="935" mass="102222">MQSPRFIVGIDLGTTHTAVAYADISQGAGAARPAIFEIEQLVAPGEVAKKPLLPSFRYHPTEGELVAEDLLLPWPKPVLPGELEQVVVGEWARELGSRVEGRLVSSAKSWLSHPQVDQGAAILPWAAAEGVAKVSPVLASASYLSHVRQAWNHEHPADLLEQQEVVITVPASFDEGARALTVEAAAMAGLPAVLLVEEPQAACYDWHAQNQQQALALLEKVRLLLVCDVGGGTTDLSLIKVAIKDGALVLNRVGVGDHLMLGGDNIDLALAHTAEQRITRGGKALRAASLAQLIQQTRKAKERLLHEEAPDSTTVTVLGVGASLVGGAKSCALGRDDVRTIALDGFFPVTPFSDRPQQRRNAMVEFGLPYAADAAISKHVAEFLARHGSACRDALGLTDPAVDAVPDAVLFNGGVFNSEAISARLLDTLQLWRGETVQQLHNTQPDLAVACGAVAYGLARRGARLKIGGGSARSYFLRLDGADAAENACVQGVCLLPRGAEEGQEIVLGERRFALRLGQPVRFHLLSSSADTPYRAGELQPLDGDSFVDLPPLMAALEPGGSQGDSTEVEVELVTRLTEVGTLKIECVSLADSAQRWNVEFQIRRDLARQRAGSVAQAALPAGFDDARALIDGVFGQSNKQFDPKAVKTLRNDLDKILGKRDSWSTPLLRALFDAVLEGQTKRRRSDAHERVWFNLAGYGLRPGFGYPLDDWRIQQVWQLYSQGLQFDKGNPAWSNWWVFWRRAAGGLDQQQQQQLFDDMARYLDPAVLRNRKLLAELQTRAYDDMVQLVAGLERLPVDTKIQIGNWLIKRLEKKGEPATSWWALGRIGARVLFHRSAHNVIPPEVATTWLQRLLKEDWKKNQQIAFAAVMLARLCGDRSRDLEPQARDRVIAKLKDARAPALWIELVAEARELNEAETQMIFGEKLPLGLTLID</sequence>
<dbReference type="Proteomes" id="UP001058461">
    <property type="component" value="Chromosome"/>
</dbReference>
<evidence type="ECO:0000313" key="3">
    <source>
        <dbReference type="EMBL" id="UTW12063.1"/>
    </source>
</evidence>
<dbReference type="EMBL" id="CP073347">
    <property type="protein sequence ID" value="UTW12063.1"/>
    <property type="molecule type" value="Genomic_DNA"/>
</dbReference>
<name>A0ABY5HKE2_9GAMM</name>
<dbReference type="PANTHER" id="PTHR19375">
    <property type="entry name" value="HEAT SHOCK PROTEIN 70KDA"/>
    <property type="match status" value="1"/>
</dbReference>
<gene>
    <name evidence="3" type="ORF">KDW95_23040</name>
</gene>
<accession>A0ABY5HKE2</accession>
<dbReference type="SUPFAM" id="SSF53067">
    <property type="entry name" value="Actin-like ATPase domain"/>
    <property type="match status" value="2"/>
</dbReference>
<dbReference type="InterPro" id="IPR043129">
    <property type="entry name" value="ATPase_NBD"/>
</dbReference>
<reference evidence="3" key="1">
    <citation type="submission" date="2021-04" db="EMBL/GenBank/DDBJ databases">
        <title>Oceanospirillales bacteria with DddD are important DMSP degraders in coastal seawater.</title>
        <authorList>
            <person name="Liu J."/>
        </authorList>
    </citation>
    <scope>NUCLEOTIDE SEQUENCE</scope>
    <source>
        <strain evidence="3">D13-1</strain>
    </source>
</reference>
<dbReference type="Pfam" id="PF00012">
    <property type="entry name" value="HSP70"/>
    <property type="match status" value="1"/>
</dbReference>
<keyword evidence="1" id="KW-0547">Nucleotide-binding</keyword>
<dbReference type="Gene3D" id="3.30.420.40">
    <property type="match status" value="2"/>
</dbReference>
<dbReference type="PRINTS" id="PR00301">
    <property type="entry name" value="HEATSHOCK70"/>
</dbReference>
<evidence type="ECO:0000256" key="1">
    <source>
        <dbReference type="ARBA" id="ARBA00022741"/>
    </source>
</evidence>
<protein>
    <submittedName>
        <fullName evidence="3">Hsp70 family protein</fullName>
    </submittedName>
</protein>
<proteinExistence type="predicted"/>
<organism evidence="3 4">
    <name type="scientific">Marinobacterium rhizophilum</name>
    <dbReference type="NCBI Taxonomy" id="420402"/>
    <lineage>
        <taxon>Bacteria</taxon>
        <taxon>Pseudomonadati</taxon>
        <taxon>Pseudomonadota</taxon>
        <taxon>Gammaproteobacteria</taxon>
        <taxon>Oceanospirillales</taxon>
        <taxon>Oceanospirillaceae</taxon>
        <taxon>Marinobacterium</taxon>
    </lineage>
</organism>
<dbReference type="InterPro" id="IPR013126">
    <property type="entry name" value="Hsp_70_fam"/>
</dbReference>
<dbReference type="RefSeq" id="WP_255854115.1">
    <property type="nucleotide sequence ID" value="NZ_CP073347.1"/>
</dbReference>
<dbReference type="InterPro" id="IPR021030">
    <property type="entry name" value="DUF3731"/>
</dbReference>